<accession>A0A165A3Q7</accession>
<evidence type="ECO:0000256" key="1">
    <source>
        <dbReference type="SAM" id="MobiDB-lite"/>
    </source>
</evidence>
<dbReference type="Proteomes" id="UP000077755">
    <property type="component" value="Chromosome 4"/>
</dbReference>
<proteinExistence type="predicted"/>
<organism evidence="2 3">
    <name type="scientific">Daucus carota subsp. sativus</name>
    <name type="common">Carrot</name>
    <dbReference type="NCBI Taxonomy" id="79200"/>
    <lineage>
        <taxon>Eukaryota</taxon>
        <taxon>Viridiplantae</taxon>
        <taxon>Streptophyta</taxon>
        <taxon>Embryophyta</taxon>
        <taxon>Tracheophyta</taxon>
        <taxon>Spermatophyta</taxon>
        <taxon>Magnoliopsida</taxon>
        <taxon>eudicotyledons</taxon>
        <taxon>Gunneridae</taxon>
        <taxon>Pentapetalae</taxon>
        <taxon>asterids</taxon>
        <taxon>campanulids</taxon>
        <taxon>Apiales</taxon>
        <taxon>Apiaceae</taxon>
        <taxon>Apioideae</taxon>
        <taxon>Scandiceae</taxon>
        <taxon>Daucinae</taxon>
        <taxon>Daucus</taxon>
        <taxon>Daucus sect. Daucus</taxon>
    </lineage>
</organism>
<dbReference type="Gramene" id="KZM96865">
    <property type="protein sequence ID" value="KZM96865"/>
    <property type="gene ID" value="DCAR_015773"/>
</dbReference>
<dbReference type="AlphaFoldDB" id="A0A165A3Q7"/>
<sequence>MAKNSKAVDQGPDEEHAAEPQEDESLDETEDEQESGDDDSQKSLPALTLVPKPPEPKAPTSSKPSHTKHTVSKIHKKRSAERADKVSKKRKVDKGLRNKDRSIKKKDKKRVSEANGNASVVLDFWGLFPRLCASLETEAVGDLKEILVRNVKENVEGMIRRMGEAKARELEEGWKAVHEKEGKLYVERTRLIQMQAEDAAESLSRTLRRGG</sequence>
<feature type="compositionally biased region" description="Basic residues" evidence="1">
    <location>
        <begin position="65"/>
        <end position="79"/>
    </location>
</feature>
<name>A0A165A3Q7_DAUCS</name>
<protein>
    <submittedName>
        <fullName evidence="2">Uncharacterized protein</fullName>
    </submittedName>
</protein>
<gene>
    <name evidence="2" type="ORF">DCAR_0414930</name>
</gene>
<feature type="compositionally biased region" description="Acidic residues" evidence="1">
    <location>
        <begin position="20"/>
        <end position="38"/>
    </location>
</feature>
<dbReference type="EMBL" id="CP093346">
    <property type="protein sequence ID" value="WOG95605.1"/>
    <property type="molecule type" value="Genomic_DNA"/>
</dbReference>
<feature type="region of interest" description="Disordered" evidence="1">
    <location>
        <begin position="1"/>
        <end position="114"/>
    </location>
</feature>
<evidence type="ECO:0000313" key="3">
    <source>
        <dbReference type="Proteomes" id="UP000077755"/>
    </source>
</evidence>
<evidence type="ECO:0000313" key="2">
    <source>
        <dbReference type="EMBL" id="WOG95605.1"/>
    </source>
</evidence>
<reference evidence="2" key="2">
    <citation type="submission" date="2022-03" db="EMBL/GenBank/DDBJ databases">
        <title>Draft title - Genomic analysis of global carrot germplasm unveils the trajectory of domestication and the origin of high carotenoid orange carrot.</title>
        <authorList>
            <person name="Iorizzo M."/>
            <person name="Ellison S."/>
            <person name="Senalik D."/>
            <person name="Macko-Podgorni A."/>
            <person name="Grzebelus D."/>
            <person name="Bostan H."/>
            <person name="Rolling W."/>
            <person name="Curaba J."/>
            <person name="Simon P."/>
        </authorList>
    </citation>
    <scope>NUCLEOTIDE SEQUENCE</scope>
    <source>
        <tissue evidence="2">Leaf</tissue>
    </source>
</reference>
<reference evidence="2" key="1">
    <citation type="journal article" date="2016" name="Nat. Genet.">
        <title>A high-quality carrot genome assembly provides new insights into carotenoid accumulation and asterid genome evolution.</title>
        <authorList>
            <person name="Iorizzo M."/>
            <person name="Ellison S."/>
            <person name="Senalik D."/>
            <person name="Zeng P."/>
            <person name="Satapoomin P."/>
            <person name="Huang J."/>
            <person name="Bowman M."/>
            <person name="Iovene M."/>
            <person name="Sanseverino W."/>
            <person name="Cavagnaro P."/>
            <person name="Yildiz M."/>
            <person name="Macko-Podgorni A."/>
            <person name="Moranska E."/>
            <person name="Grzebelus E."/>
            <person name="Grzebelus D."/>
            <person name="Ashrafi H."/>
            <person name="Zheng Z."/>
            <person name="Cheng S."/>
            <person name="Spooner D."/>
            <person name="Van Deynze A."/>
            <person name="Simon P."/>
        </authorList>
    </citation>
    <scope>NUCLEOTIDE SEQUENCE</scope>
    <source>
        <tissue evidence="2">Leaf</tissue>
    </source>
</reference>
<keyword evidence="3" id="KW-1185">Reference proteome</keyword>